<accession>A0ABW5C5N0</accession>
<gene>
    <name evidence="2" type="ORF">ACFSKK_22750</name>
</gene>
<dbReference type="CDD" id="cd00093">
    <property type="entry name" value="HTH_XRE"/>
    <property type="match status" value="1"/>
</dbReference>
<evidence type="ECO:0000259" key="1">
    <source>
        <dbReference type="PROSITE" id="PS50943"/>
    </source>
</evidence>
<dbReference type="InterPro" id="IPR001387">
    <property type="entry name" value="Cro/C1-type_HTH"/>
</dbReference>
<proteinExistence type="predicted"/>
<dbReference type="InterPro" id="IPR010982">
    <property type="entry name" value="Lambda_DNA-bd_dom_sf"/>
</dbReference>
<evidence type="ECO:0000313" key="2">
    <source>
        <dbReference type="EMBL" id="MFD2216499.1"/>
    </source>
</evidence>
<keyword evidence="3" id="KW-1185">Reference proteome</keyword>
<dbReference type="PROSITE" id="PS50943">
    <property type="entry name" value="HTH_CROC1"/>
    <property type="match status" value="1"/>
</dbReference>
<sequence length="102" mass="11801">MEFLSVYPNLIEILLPPHKGECVLLFRKQLGLTQSELAERVNLSRSAISKMESGTSGVNEKVWEYVTRNVFQSLHSNEKISYIEFREVLEKVFFYSQKKGVS</sequence>
<dbReference type="Pfam" id="PF01381">
    <property type="entry name" value="HTH_3"/>
    <property type="match status" value="1"/>
</dbReference>
<reference evidence="3" key="1">
    <citation type="journal article" date="2019" name="Int. J. Syst. Evol. Microbiol.">
        <title>The Global Catalogue of Microorganisms (GCM) 10K type strain sequencing project: providing services to taxonomists for standard genome sequencing and annotation.</title>
        <authorList>
            <consortium name="The Broad Institute Genomics Platform"/>
            <consortium name="The Broad Institute Genome Sequencing Center for Infectious Disease"/>
            <person name="Wu L."/>
            <person name="Ma J."/>
        </authorList>
    </citation>
    <scope>NUCLEOTIDE SEQUENCE [LARGE SCALE GENOMIC DNA]</scope>
    <source>
        <strain evidence="3">CGMCC 1.15474</strain>
    </source>
</reference>
<dbReference type="SMART" id="SM00530">
    <property type="entry name" value="HTH_XRE"/>
    <property type="match status" value="1"/>
</dbReference>
<organism evidence="2 3">
    <name type="scientific">Metabacillus endolithicus</name>
    <dbReference type="NCBI Taxonomy" id="1535204"/>
    <lineage>
        <taxon>Bacteria</taxon>
        <taxon>Bacillati</taxon>
        <taxon>Bacillota</taxon>
        <taxon>Bacilli</taxon>
        <taxon>Bacillales</taxon>
        <taxon>Bacillaceae</taxon>
        <taxon>Metabacillus</taxon>
    </lineage>
</organism>
<evidence type="ECO:0000313" key="3">
    <source>
        <dbReference type="Proteomes" id="UP001597318"/>
    </source>
</evidence>
<dbReference type="Proteomes" id="UP001597318">
    <property type="component" value="Unassembled WGS sequence"/>
</dbReference>
<comment type="caution">
    <text evidence="2">The sequence shown here is derived from an EMBL/GenBank/DDBJ whole genome shotgun (WGS) entry which is preliminary data.</text>
</comment>
<dbReference type="EMBL" id="JBHUIK010000007">
    <property type="protein sequence ID" value="MFD2216499.1"/>
    <property type="molecule type" value="Genomic_DNA"/>
</dbReference>
<dbReference type="SUPFAM" id="SSF47413">
    <property type="entry name" value="lambda repressor-like DNA-binding domains"/>
    <property type="match status" value="1"/>
</dbReference>
<name>A0ABW5C5N0_9BACI</name>
<dbReference type="RefSeq" id="WP_247347548.1">
    <property type="nucleotide sequence ID" value="NZ_CP095551.1"/>
</dbReference>
<dbReference type="Gene3D" id="1.10.260.40">
    <property type="entry name" value="lambda repressor-like DNA-binding domains"/>
    <property type="match status" value="1"/>
</dbReference>
<feature type="domain" description="HTH cro/C1-type" evidence="1">
    <location>
        <begin position="23"/>
        <end position="56"/>
    </location>
</feature>
<protein>
    <submittedName>
        <fullName evidence="2">Helix-turn-helix domain-containing protein</fullName>
    </submittedName>
</protein>